<dbReference type="InterPro" id="IPR009875">
    <property type="entry name" value="PilZ_domain"/>
</dbReference>
<feature type="domain" description="PilZ" evidence="1">
    <location>
        <begin position="372"/>
        <end position="450"/>
    </location>
</feature>
<gene>
    <name evidence="2" type="ORF">THMIRHAS_14690</name>
</gene>
<dbReference type="AlphaFoldDB" id="A0A6F8PVH1"/>
<dbReference type="KEGG" id="tse:THMIRHAS_14690"/>
<dbReference type="Pfam" id="PF07238">
    <property type="entry name" value="PilZ"/>
    <property type="match status" value="1"/>
</dbReference>
<name>A0A6F8PVH1_9GAMM</name>
<accession>A0A6F8PVH1</accession>
<dbReference type="RefSeq" id="WP_173272402.1">
    <property type="nucleotide sequence ID" value="NZ_AP021889.1"/>
</dbReference>
<sequence>MPGTHYDNDHSFIDVLPFELKHAAYLMLRQDALATILNNLATNQSPIFEQNPSPYFTDERKQQILQACIVAKITSFDKTLFINADHQTFLNQTLNAALHFLARHALAGSDHSDAALQAYLKISHPRTYHWLKRSDLESRHRLAIRPRYKNTRRYFRYKAKIKYHFIRIGSHEGVVELQGDIYTNGIQHFTEIVNEKLDRLTQDYHLNIEKALASSFPQAYQLFMVVIKQMEYLRDVLSGISIGIIPIADAKATLRKALQNRLDYAALSGNIRTESLLRDFEAKIDQISSHTLTLLEKSTPHQLYQGPILQQLKIDNEIDSYKEKRKKNSSCLLTSFIDLYEYAQQLERIYNNISASNFIIIFPEYWSEDYYNASPGGFSFHSEFLVNLNDILEVFLQIDTSPDANKNSDQMLHQRVKVVRIDKVVEQGVYRISCQFLAPEEETMNLIRKSLQSQEIIDAFDAAAFIDE</sequence>
<dbReference type="EMBL" id="AP021889">
    <property type="protein sequence ID" value="BBP46096.1"/>
    <property type="molecule type" value="Genomic_DNA"/>
</dbReference>
<keyword evidence="3" id="KW-1185">Reference proteome</keyword>
<reference evidence="3" key="1">
    <citation type="submission" date="2019-11" db="EMBL/GenBank/DDBJ databases">
        <title>Isolation and characterization of two novel species in the genus Thiomicrorhabdus.</title>
        <authorList>
            <person name="Mochizuki J."/>
            <person name="Kojima H."/>
            <person name="Fukui M."/>
        </authorList>
    </citation>
    <scope>NUCLEOTIDE SEQUENCE [LARGE SCALE GENOMIC DNA]</scope>
    <source>
        <strain evidence="3">aks77</strain>
    </source>
</reference>
<dbReference type="Proteomes" id="UP000501726">
    <property type="component" value="Chromosome"/>
</dbReference>
<evidence type="ECO:0000313" key="3">
    <source>
        <dbReference type="Proteomes" id="UP000501726"/>
    </source>
</evidence>
<proteinExistence type="predicted"/>
<protein>
    <recommendedName>
        <fullName evidence="1">PilZ domain-containing protein</fullName>
    </recommendedName>
</protein>
<organism evidence="2 3">
    <name type="scientific">Thiosulfatimonas sediminis</name>
    <dbReference type="NCBI Taxonomy" id="2675054"/>
    <lineage>
        <taxon>Bacteria</taxon>
        <taxon>Pseudomonadati</taxon>
        <taxon>Pseudomonadota</taxon>
        <taxon>Gammaproteobacteria</taxon>
        <taxon>Thiotrichales</taxon>
        <taxon>Piscirickettsiaceae</taxon>
        <taxon>Thiosulfatimonas</taxon>
    </lineage>
</organism>
<dbReference type="GO" id="GO:0035438">
    <property type="term" value="F:cyclic-di-GMP binding"/>
    <property type="evidence" value="ECO:0007669"/>
    <property type="project" value="InterPro"/>
</dbReference>
<evidence type="ECO:0000313" key="2">
    <source>
        <dbReference type="EMBL" id="BBP46096.1"/>
    </source>
</evidence>
<evidence type="ECO:0000259" key="1">
    <source>
        <dbReference type="Pfam" id="PF07238"/>
    </source>
</evidence>